<evidence type="ECO:0000259" key="3">
    <source>
        <dbReference type="Pfam" id="PF12172"/>
    </source>
</evidence>
<sequence>MDTLSAPLTIAFDYTRSLGPVLGRFMAGLRERRVLGGRTSDGRVRVPPLEYDPDTHEPVTDFVEVSPTGTVLSWTWTDRLLEGQPLDRPFGWALIRLDGADTPLLHAVDAGTAEAMNTGMRVRIRWAASPVGHIRDIACFEPEPVGLPPLSHGRCDSGGSPTGTSDGDGGAAAAPPVTIMTTPIRLHYRHSTSVEESGYLRALAEGRITGRRCPVCRKVYVPPRVCPACGVATDEEVEVADRGTVTTFCVVNVPFAGQRLTPPYVVAQVLLDGADIPIPHLVLGVPAAEVRMGLRVTAVWRDRADWSTTPENIDHFEPSGEADAPYETFAEHL</sequence>
<feature type="domain" description="ChsH2 C-terminal OB-fold" evidence="2">
    <location>
        <begin position="63"/>
        <end position="126"/>
    </location>
</feature>
<dbReference type="PANTHER" id="PTHR34075:SF5">
    <property type="entry name" value="BLR3430 PROTEIN"/>
    <property type="match status" value="1"/>
</dbReference>
<dbReference type="InterPro" id="IPR052513">
    <property type="entry name" value="Thioester_dehydratase-like"/>
</dbReference>
<protein>
    <recommendedName>
        <fullName evidence="6">OB-fold protein</fullName>
    </recommendedName>
</protein>
<dbReference type="InterPro" id="IPR012340">
    <property type="entry name" value="NA-bd_OB-fold"/>
</dbReference>
<feature type="region of interest" description="Disordered" evidence="1">
    <location>
        <begin position="151"/>
        <end position="174"/>
    </location>
</feature>
<evidence type="ECO:0000313" key="4">
    <source>
        <dbReference type="EMBL" id="PWK48836.1"/>
    </source>
</evidence>
<proteinExistence type="predicted"/>
<dbReference type="SUPFAM" id="SSF50249">
    <property type="entry name" value="Nucleic acid-binding proteins"/>
    <property type="match status" value="2"/>
</dbReference>
<accession>A0A316FMD6</accession>
<dbReference type="Gene3D" id="2.40.50.140">
    <property type="entry name" value="Nucleic acid-binding proteins"/>
    <property type="match status" value="1"/>
</dbReference>
<dbReference type="Proteomes" id="UP000245697">
    <property type="component" value="Unassembled WGS sequence"/>
</dbReference>
<keyword evidence="5" id="KW-1185">Reference proteome</keyword>
<name>A0A316FMD6_9ACTN</name>
<dbReference type="PANTHER" id="PTHR34075">
    <property type="entry name" value="BLR3430 PROTEIN"/>
    <property type="match status" value="1"/>
</dbReference>
<evidence type="ECO:0008006" key="6">
    <source>
        <dbReference type="Google" id="ProtNLM"/>
    </source>
</evidence>
<comment type="caution">
    <text evidence="4">The sequence shown here is derived from an EMBL/GenBank/DDBJ whole genome shotgun (WGS) entry which is preliminary data.</text>
</comment>
<evidence type="ECO:0000313" key="5">
    <source>
        <dbReference type="Proteomes" id="UP000245697"/>
    </source>
</evidence>
<feature type="compositionally biased region" description="Low complexity" evidence="1">
    <location>
        <begin position="157"/>
        <end position="174"/>
    </location>
</feature>
<dbReference type="Pfam" id="PF01796">
    <property type="entry name" value="OB_ChsH2_C"/>
    <property type="match status" value="2"/>
</dbReference>
<feature type="domain" description="ChsH2 rubredoxin-like zinc ribbon" evidence="3">
    <location>
        <begin position="202"/>
        <end position="233"/>
    </location>
</feature>
<dbReference type="RefSeq" id="WP_239169974.1">
    <property type="nucleotide sequence ID" value="NZ_BONA01000035.1"/>
</dbReference>
<dbReference type="InterPro" id="IPR002878">
    <property type="entry name" value="ChsH2_C"/>
</dbReference>
<organism evidence="4 5">
    <name type="scientific">Actinoplanes xinjiangensis</name>
    <dbReference type="NCBI Taxonomy" id="512350"/>
    <lineage>
        <taxon>Bacteria</taxon>
        <taxon>Bacillati</taxon>
        <taxon>Actinomycetota</taxon>
        <taxon>Actinomycetes</taxon>
        <taxon>Micromonosporales</taxon>
        <taxon>Micromonosporaceae</taxon>
        <taxon>Actinoplanes</taxon>
    </lineage>
</organism>
<dbReference type="InterPro" id="IPR022002">
    <property type="entry name" value="ChsH2_Znr"/>
</dbReference>
<dbReference type="EMBL" id="QGGR01000005">
    <property type="protein sequence ID" value="PWK48836.1"/>
    <property type="molecule type" value="Genomic_DNA"/>
</dbReference>
<evidence type="ECO:0000256" key="1">
    <source>
        <dbReference type="SAM" id="MobiDB-lite"/>
    </source>
</evidence>
<feature type="region of interest" description="Disordered" evidence="1">
    <location>
        <begin position="311"/>
        <end position="333"/>
    </location>
</feature>
<gene>
    <name evidence="4" type="ORF">BC793_105186</name>
</gene>
<reference evidence="4 5" key="1">
    <citation type="submission" date="2018-05" db="EMBL/GenBank/DDBJ databases">
        <title>Genomic Encyclopedia of Archaeal and Bacterial Type Strains, Phase II (KMG-II): from individual species to whole genera.</title>
        <authorList>
            <person name="Goeker M."/>
        </authorList>
    </citation>
    <scope>NUCLEOTIDE SEQUENCE [LARGE SCALE GENOMIC DNA]</scope>
    <source>
        <strain evidence="4 5">DSM 45184</strain>
    </source>
</reference>
<evidence type="ECO:0000259" key="2">
    <source>
        <dbReference type="Pfam" id="PF01796"/>
    </source>
</evidence>
<dbReference type="Pfam" id="PF12172">
    <property type="entry name" value="zf-ChsH2"/>
    <property type="match status" value="1"/>
</dbReference>
<feature type="domain" description="ChsH2 C-terminal OB-fold" evidence="2">
    <location>
        <begin position="236"/>
        <end position="301"/>
    </location>
</feature>
<dbReference type="AlphaFoldDB" id="A0A316FMD6"/>
<dbReference type="Gene3D" id="6.10.30.10">
    <property type="match status" value="2"/>
</dbReference>